<name>A0A0R1YM53_9LACO</name>
<dbReference type="Pfam" id="PF03217">
    <property type="entry name" value="SlpA"/>
    <property type="match status" value="4"/>
</dbReference>
<protein>
    <submittedName>
        <fullName evidence="4">Cell separation protein</fullName>
    </submittedName>
</protein>
<dbReference type="RefSeq" id="WP_025080362.1">
    <property type="nucleotide sequence ID" value="NZ_AZGI01000005.1"/>
</dbReference>
<evidence type="ECO:0000256" key="2">
    <source>
        <dbReference type="SAM" id="SignalP"/>
    </source>
</evidence>
<dbReference type="AlphaFoldDB" id="A0A0R1YM53"/>
<accession>A0A0R1YM53</accession>
<dbReference type="EMBL" id="AZGI01000005">
    <property type="protein sequence ID" value="KRM41051.1"/>
    <property type="molecule type" value="Genomic_DNA"/>
</dbReference>
<dbReference type="Gene3D" id="1.20.120.1850">
    <property type="entry name" value="Ebh helix bundles repeating unit (S and A modules)"/>
    <property type="match status" value="1"/>
</dbReference>
<feature type="chain" id="PRO_5038380757" evidence="2">
    <location>
        <begin position="25"/>
        <end position="554"/>
    </location>
</feature>
<feature type="compositionally biased region" description="Basic residues" evidence="1">
    <location>
        <begin position="62"/>
        <end position="72"/>
    </location>
</feature>
<dbReference type="Proteomes" id="UP000051223">
    <property type="component" value="Unassembled WGS sequence"/>
</dbReference>
<feature type="domain" description="S-layer protein C-terminal" evidence="3">
    <location>
        <begin position="162"/>
        <end position="222"/>
    </location>
</feature>
<keyword evidence="2" id="KW-0732">Signal</keyword>
<gene>
    <name evidence="4" type="ORF">FC39_GL001695</name>
</gene>
<dbReference type="eggNOG" id="ENOG50309IT">
    <property type="taxonomic scope" value="Bacteria"/>
</dbReference>
<evidence type="ECO:0000259" key="3">
    <source>
        <dbReference type="Pfam" id="PF03217"/>
    </source>
</evidence>
<keyword evidence="5" id="KW-1185">Reference proteome</keyword>
<comment type="caution">
    <text evidence="4">The sequence shown here is derived from an EMBL/GenBank/DDBJ whole genome shotgun (WGS) entry which is preliminary data.</text>
</comment>
<dbReference type="InterPro" id="IPR024968">
    <property type="entry name" value="SlpA_C_lactobacillus"/>
</dbReference>
<proteinExistence type="predicted"/>
<sequence>MKLSHKLVMVSAAALMGVSPVIGAVQNTTVMAATTKKKAADKSTKKVEKTTKKTTKTTSAKTTKKSSKKTTSSKKTSTAPKADVIVLARNSYVYDQNSKRNKNYKFNGESWPVIGKGASLKVNGTKTIDGKLYYSIGGNNYIKAVNVATFNGKKVNTTTSSTSSNTKKIKLTHNAYVYNKNGKRIKSAGTLAKNSTIRFYSTKKIKGKSYFYLGKGQYVKTANAKKVEKDDEPKVEDTIITLVKNSIVYDGEGNPYTPEQKYSRGGQYIALNAKQIAGKWYYQIGNDDGDGEWIKAVNAVVSQGPALIKDPDYVEPSVNTPSTDVNEDATIITLKRDTYTYNNKGIQSTSNKFAAGHKLRVTELTWIWVPAQKQAYEFYRLTSDPSGYIKMEDVDTVVGKQLITTNTDQEAQEAGVVANNNDKSALNTAINGSSAVVNSDKYKLSSTTLRDAYDTALVNAKSVVNSNTSTILSVNTALSDLNKAQNALNGAKIKVSSLSNISSNEASAIINLVASVTGVSQSSIQFTNGNTQLVIVGANNYTKTVPVSDYASVE</sequence>
<dbReference type="SUPFAM" id="SSF46997">
    <property type="entry name" value="Bacterial immunoglobulin/albumin-binding domains"/>
    <property type="match status" value="1"/>
</dbReference>
<feature type="domain" description="S-layer protein C-terminal" evidence="3">
    <location>
        <begin position="85"/>
        <end position="144"/>
    </location>
</feature>
<dbReference type="PATRIC" id="fig|1423754.3.peg.1741"/>
<dbReference type="Pfam" id="PF07554">
    <property type="entry name" value="FIVAR"/>
    <property type="match status" value="1"/>
</dbReference>
<dbReference type="STRING" id="1423754.FC39_GL001695"/>
<dbReference type="InterPro" id="IPR009063">
    <property type="entry name" value="Ig/albumin-bd_sf"/>
</dbReference>
<feature type="signal peptide" evidence="2">
    <location>
        <begin position="1"/>
        <end position="24"/>
    </location>
</feature>
<feature type="compositionally biased region" description="Basic and acidic residues" evidence="1">
    <location>
        <begin position="38"/>
        <end position="51"/>
    </location>
</feature>
<organism evidence="4 5">
    <name type="scientific">Lactobacillus hamsteri DSM 5661 = JCM 6256</name>
    <dbReference type="NCBI Taxonomy" id="1423754"/>
    <lineage>
        <taxon>Bacteria</taxon>
        <taxon>Bacillati</taxon>
        <taxon>Bacillota</taxon>
        <taxon>Bacilli</taxon>
        <taxon>Lactobacillales</taxon>
        <taxon>Lactobacillaceae</taxon>
        <taxon>Lactobacillus</taxon>
    </lineage>
</organism>
<evidence type="ECO:0000313" key="4">
    <source>
        <dbReference type="EMBL" id="KRM41051.1"/>
    </source>
</evidence>
<dbReference type="OrthoDB" id="2328720at2"/>
<reference evidence="4 5" key="1">
    <citation type="journal article" date="2015" name="Genome Announc.">
        <title>Expanding the biotechnology potential of lactobacilli through comparative genomics of 213 strains and associated genera.</title>
        <authorList>
            <person name="Sun Z."/>
            <person name="Harris H.M."/>
            <person name="McCann A."/>
            <person name="Guo C."/>
            <person name="Argimon S."/>
            <person name="Zhang W."/>
            <person name="Yang X."/>
            <person name="Jeffery I.B."/>
            <person name="Cooney J.C."/>
            <person name="Kagawa T.F."/>
            <person name="Liu W."/>
            <person name="Song Y."/>
            <person name="Salvetti E."/>
            <person name="Wrobel A."/>
            <person name="Rasinkangas P."/>
            <person name="Parkhill J."/>
            <person name="Rea M.C."/>
            <person name="O'Sullivan O."/>
            <person name="Ritari J."/>
            <person name="Douillard F.P."/>
            <person name="Paul Ross R."/>
            <person name="Yang R."/>
            <person name="Briner A.E."/>
            <person name="Felis G.E."/>
            <person name="de Vos W.M."/>
            <person name="Barrangou R."/>
            <person name="Klaenhammer T.R."/>
            <person name="Caufield P.W."/>
            <person name="Cui Y."/>
            <person name="Zhang H."/>
            <person name="O'Toole P.W."/>
        </authorList>
    </citation>
    <scope>NUCLEOTIDE SEQUENCE [LARGE SCALE GENOMIC DNA]</scope>
    <source>
        <strain evidence="4 5">DSM 5661</strain>
    </source>
</reference>
<evidence type="ECO:0000313" key="5">
    <source>
        <dbReference type="Proteomes" id="UP000051223"/>
    </source>
</evidence>
<feature type="region of interest" description="Disordered" evidence="1">
    <location>
        <begin position="35"/>
        <end position="79"/>
    </location>
</feature>
<feature type="domain" description="S-layer protein C-terminal" evidence="3">
    <location>
        <begin position="329"/>
        <end position="362"/>
    </location>
</feature>
<feature type="domain" description="S-layer protein C-terminal" evidence="3">
    <location>
        <begin position="234"/>
        <end position="296"/>
    </location>
</feature>
<evidence type="ECO:0000256" key="1">
    <source>
        <dbReference type="SAM" id="MobiDB-lite"/>
    </source>
</evidence>